<name>A0A0E3QTE3_METBA</name>
<dbReference type="EMBL" id="CP009528">
    <property type="protein sequence ID" value="AKB53792.1"/>
    <property type="molecule type" value="Genomic_DNA"/>
</dbReference>
<feature type="transmembrane region" description="Helical" evidence="1">
    <location>
        <begin position="248"/>
        <end position="268"/>
    </location>
</feature>
<dbReference type="RefSeq" id="WP_069575336.1">
    <property type="nucleotide sequence ID" value="NZ_CP009528.1"/>
</dbReference>
<keyword evidence="3" id="KW-1185">Reference proteome</keyword>
<dbReference type="KEGG" id="mby:MSBRM_0794"/>
<evidence type="ECO:0008006" key="4">
    <source>
        <dbReference type="Google" id="ProtNLM"/>
    </source>
</evidence>
<sequence length="606" mass="70649">MNELTIHKNDRLFKVVLIICFSLLPVALLIAHNTPATGYESSIYRSTPLIVWFILLLSTVCGVFIVLSQICDVKLGKYLWKIGLLIIYLCYITFISLFIIRGYYLWCMSGDPASHIGWIKQIILTSHVSKDIIYPILHIFSTQIYCISNINILLISKLLPLFFGILYVPFMYILSKIIFRDKREIILSTLASTTLVNSWYLNFTPNACANLYFPLVMFIILKVISVNDVRWEILVVIMAFMYPILHPVPILTCFVLISTLFLPGYIYAKKNTRSTAIKSRYSLRLKITLLFLLFVWSITWISSFYVWESTIRNINMLVSEGGPLKVTELASNINYAKGYGYNVTEQVLKKMGGSLLYVLVAIVSFPIVWKNKNKEYNNLFSLFGPLFIICFLILIIYFSNLPFDPLRMVTYTTTISTMFIGYLLYYFIKKIKTENKKTYIYGLIGLVFLLFIVWINTILTLYPSPYILGSNFQTTQSEVHGMNWLFENRNLDIEITGINFEPIRFGDLLLTSKQKKLQKLYWYIPRYLRIPYHFGYDNKSTLSNHYNQSLYMTINEKDKLIYKDVFPEMAEIRWIPSDFEKLNFDVSLDKIYSSKGVEVFYINGKK</sequence>
<dbReference type="GeneID" id="24844003"/>
<feature type="transmembrane region" description="Helical" evidence="1">
    <location>
        <begin position="440"/>
        <end position="462"/>
    </location>
</feature>
<reference evidence="2 3" key="1">
    <citation type="submission" date="2014-07" db="EMBL/GenBank/DDBJ databases">
        <title>Methanogenic archaea and the global carbon cycle.</title>
        <authorList>
            <person name="Henriksen J.R."/>
            <person name="Luke J."/>
            <person name="Reinhart S."/>
            <person name="Benedict M.N."/>
            <person name="Youngblut N.D."/>
            <person name="Metcalf M.E."/>
            <person name="Whitaker R.J."/>
            <person name="Metcalf W.W."/>
        </authorList>
    </citation>
    <scope>NUCLEOTIDE SEQUENCE [LARGE SCALE GENOMIC DNA]</scope>
    <source>
        <strain evidence="2 3">MS</strain>
    </source>
</reference>
<protein>
    <recommendedName>
        <fullName evidence="4">Glycosyltransferase RgtA/B/C/D-like domain-containing protein</fullName>
    </recommendedName>
</protein>
<feature type="transmembrane region" description="Helical" evidence="1">
    <location>
        <begin position="50"/>
        <end position="70"/>
    </location>
</feature>
<keyword evidence="1" id="KW-0812">Transmembrane</keyword>
<feature type="transmembrane region" description="Helical" evidence="1">
    <location>
        <begin position="289"/>
        <end position="307"/>
    </location>
</feature>
<feature type="transmembrane region" description="Helical" evidence="1">
    <location>
        <begin position="409"/>
        <end position="428"/>
    </location>
</feature>
<feature type="transmembrane region" description="Helical" evidence="1">
    <location>
        <begin position="351"/>
        <end position="369"/>
    </location>
</feature>
<feature type="transmembrane region" description="Helical" evidence="1">
    <location>
        <begin position="12"/>
        <end position="30"/>
    </location>
</feature>
<dbReference type="HOGENOM" id="CLU_031443_0_0_2"/>
<evidence type="ECO:0000256" key="1">
    <source>
        <dbReference type="SAM" id="Phobius"/>
    </source>
</evidence>
<keyword evidence="1" id="KW-1133">Transmembrane helix</keyword>
<feature type="transmembrane region" description="Helical" evidence="1">
    <location>
        <begin position="161"/>
        <end position="179"/>
    </location>
</feature>
<accession>A0A0E3QTE3</accession>
<dbReference type="STRING" id="1434108.MSBRM_0794"/>
<dbReference type="Proteomes" id="UP000033033">
    <property type="component" value="Chromosome"/>
</dbReference>
<dbReference type="AlphaFoldDB" id="A0A0E3QTE3"/>
<keyword evidence="1" id="KW-0472">Membrane</keyword>
<evidence type="ECO:0000313" key="3">
    <source>
        <dbReference type="Proteomes" id="UP000033033"/>
    </source>
</evidence>
<evidence type="ECO:0000313" key="2">
    <source>
        <dbReference type="EMBL" id="AKB53792.1"/>
    </source>
</evidence>
<gene>
    <name evidence="2" type="ORF">MSBRM_0794</name>
</gene>
<feature type="transmembrane region" description="Helical" evidence="1">
    <location>
        <begin position="376"/>
        <end position="397"/>
    </location>
</feature>
<dbReference type="PATRIC" id="fig|1434108.4.peg.957"/>
<proteinExistence type="predicted"/>
<feature type="transmembrane region" description="Helical" evidence="1">
    <location>
        <begin position="82"/>
        <end position="104"/>
    </location>
</feature>
<organism evidence="2 3">
    <name type="scientific">Methanosarcina barkeri MS</name>
    <dbReference type="NCBI Taxonomy" id="1434108"/>
    <lineage>
        <taxon>Archaea</taxon>
        <taxon>Methanobacteriati</taxon>
        <taxon>Methanobacteriota</taxon>
        <taxon>Stenosarchaea group</taxon>
        <taxon>Methanomicrobia</taxon>
        <taxon>Methanosarcinales</taxon>
        <taxon>Methanosarcinaceae</taxon>
        <taxon>Methanosarcina</taxon>
    </lineage>
</organism>